<feature type="region of interest" description="Disordered" evidence="1">
    <location>
        <begin position="22"/>
        <end position="76"/>
    </location>
</feature>
<dbReference type="OrthoDB" id="415825at2759"/>
<name>A0A1V8T1I1_9PEZI</name>
<evidence type="ECO:0008006" key="4">
    <source>
        <dbReference type="Google" id="ProtNLM"/>
    </source>
</evidence>
<feature type="compositionally biased region" description="Polar residues" evidence="1">
    <location>
        <begin position="55"/>
        <end position="70"/>
    </location>
</feature>
<organism evidence="2 3">
    <name type="scientific">Cryoendolithus antarcticus</name>
    <dbReference type="NCBI Taxonomy" id="1507870"/>
    <lineage>
        <taxon>Eukaryota</taxon>
        <taxon>Fungi</taxon>
        <taxon>Dikarya</taxon>
        <taxon>Ascomycota</taxon>
        <taxon>Pezizomycotina</taxon>
        <taxon>Dothideomycetes</taxon>
        <taxon>Dothideomycetidae</taxon>
        <taxon>Cladosporiales</taxon>
        <taxon>Cladosporiaceae</taxon>
        <taxon>Cryoendolithus</taxon>
    </lineage>
</organism>
<feature type="region of interest" description="Disordered" evidence="1">
    <location>
        <begin position="185"/>
        <end position="204"/>
    </location>
</feature>
<dbReference type="STRING" id="1507870.A0A1V8T1I1"/>
<feature type="compositionally biased region" description="Low complexity" evidence="1">
    <location>
        <begin position="93"/>
        <end position="110"/>
    </location>
</feature>
<proteinExistence type="predicted"/>
<protein>
    <recommendedName>
        <fullName evidence="4">Tachykinin family protein</fullName>
    </recommendedName>
</protein>
<evidence type="ECO:0000313" key="3">
    <source>
        <dbReference type="Proteomes" id="UP000192596"/>
    </source>
</evidence>
<dbReference type="PANTHER" id="PTHR37540">
    <property type="entry name" value="TRANSCRIPTION FACTOR (ACR-2), PUTATIVE-RELATED-RELATED"/>
    <property type="match status" value="1"/>
</dbReference>
<reference evidence="3" key="1">
    <citation type="submission" date="2017-03" db="EMBL/GenBank/DDBJ databases">
        <title>Genomes of endolithic fungi from Antarctica.</title>
        <authorList>
            <person name="Coleine C."/>
            <person name="Masonjones S."/>
            <person name="Stajich J.E."/>
        </authorList>
    </citation>
    <scope>NUCLEOTIDE SEQUENCE [LARGE SCALE GENOMIC DNA]</scope>
    <source>
        <strain evidence="3">CCFEE 5527</strain>
    </source>
</reference>
<dbReference type="InParanoid" id="A0A1V8T1I1"/>
<evidence type="ECO:0000256" key="1">
    <source>
        <dbReference type="SAM" id="MobiDB-lite"/>
    </source>
</evidence>
<sequence>MPPFLDPRINGTLGTAYLTPVGITSDRRKPNEDDNVPQGIRHDSPIDLRGPMLIRSSNVQYDPGSTQNGSAPGAVKSNRAECHVNGSQTGAVRPMAMPSRPTPAPATSSAGSHVFVMESNQPRNKAEMRAIRQAVMYHHIKKTARTVVKRRRVEGGSTSAGQEVSPNLLPPTRLFATATESITASSSDLSGANSHDEAESEAQMLPNRSTALDLPPQGGSDSLILWDPCEPHTTYLRTPLHAVPLPFADLGSKINAFDSWPAFSDPRINVRKLKYACTQLFGSRRLSSGWVPKLMETRHAFLSTVCLSAAYTDIIRRASTRSAPTFVESYERLRVREEIIQMVNISLSDPEKGISDGTTIAVLHLLTSEMLTNDPAVLAVHSEGLTRIMQLRGDLLRETTSGFLPALVTVTMFMIAIMHETPTHELYMSFAMAQKTLPPATGKRFPENPLFSSVDGYTWLCRRLNPDGQLYRLLDQIRQISAAFLSNSEGPLEVVKLIRVRIESMEPAGEIYHSSTEDKQYEVIRRTARVYARALAHRIPLSVAAAIQEADLAGIRHALGRTCLDSCWNQLAGVLFWVTMVASAASHQSIGAKSHDPTPEFDPAAEEARRFFVAIMVRCSVILGFEHGSAVLGTLKKMLKLQQQLGGPGCARNEYQSRVVEVKQDVH</sequence>
<accession>A0A1V8T1I1</accession>
<dbReference type="AlphaFoldDB" id="A0A1V8T1I1"/>
<feature type="compositionally biased region" description="Polar residues" evidence="1">
    <location>
        <begin position="156"/>
        <end position="165"/>
    </location>
</feature>
<gene>
    <name evidence="2" type="ORF">B0A48_08141</name>
</gene>
<feature type="region of interest" description="Disordered" evidence="1">
    <location>
        <begin position="147"/>
        <end position="169"/>
    </location>
</feature>
<feature type="region of interest" description="Disordered" evidence="1">
    <location>
        <begin position="89"/>
        <end position="110"/>
    </location>
</feature>
<dbReference type="EMBL" id="NAJO01000020">
    <property type="protein sequence ID" value="OQO05121.1"/>
    <property type="molecule type" value="Genomic_DNA"/>
</dbReference>
<evidence type="ECO:0000313" key="2">
    <source>
        <dbReference type="EMBL" id="OQO05121.1"/>
    </source>
</evidence>
<dbReference type="Proteomes" id="UP000192596">
    <property type="component" value="Unassembled WGS sequence"/>
</dbReference>
<comment type="caution">
    <text evidence="2">The sequence shown here is derived from an EMBL/GenBank/DDBJ whole genome shotgun (WGS) entry which is preliminary data.</text>
</comment>
<dbReference type="PANTHER" id="PTHR37540:SF5">
    <property type="entry name" value="TRANSCRIPTION FACTOR DOMAIN-CONTAINING PROTEIN"/>
    <property type="match status" value="1"/>
</dbReference>
<keyword evidence="3" id="KW-1185">Reference proteome</keyword>